<dbReference type="EMBL" id="AVPU01000013">
    <property type="protein sequence ID" value="KGM54399.1"/>
    <property type="molecule type" value="Genomic_DNA"/>
</dbReference>
<reference evidence="2 3" key="1">
    <citation type="submission" date="2013-08" db="EMBL/GenBank/DDBJ databases">
        <title>Genome sequencing of Lysobacter.</title>
        <authorList>
            <person name="Zhang S."/>
            <person name="Wang G."/>
        </authorList>
    </citation>
    <scope>NUCLEOTIDE SEQUENCE [LARGE SCALE GENOMIC DNA]</scope>
    <source>
        <strain evidence="2 3">GH1-9</strain>
    </source>
</reference>
<keyword evidence="1" id="KW-1133">Transmembrane helix</keyword>
<feature type="transmembrane region" description="Helical" evidence="1">
    <location>
        <begin position="6"/>
        <end position="24"/>
    </location>
</feature>
<dbReference type="OrthoDB" id="5954762at2"/>
<accession>A0A0A0EV86</accession>
<keyword evidence="1" id="KW-0812">Transmembrane</keyword>
<comment type="caution">
    <text evidence="2">The sequence shown here is derived from an EMBL/GenBank/DDBJ whole genome shotgun (WGS) entry which is preliminary data.</text>
</comment>
<feature type="transmembrane region" description="Helical" evidence="1">
    <location>
        <begin position="60"/>
        <end position="80"/>
    </location>
</feature>
<sequence>MDLQHILVPIALFALIAYLFKAVLDAVMRHRMLREPGTQDLLHAIFKEEQQQRRLSSLRWGILMLALSAGFAVIKAIGWVELSTGGLAILLACTGIAHLVFYALTHRNP</sequence>
<dbReference type="RefSeq" id="WP_036137105.1">
    <property type="nucleotide sequence ID" value="NZ_AVPU01000013.1"/>
</dbReference>
<evidence type="ECO:0000313" key="2">
    <source>
        <dbReference type="EMBL" id="KGM54399.1"/>
    </source>
</evidence>
<keyword evidence="1" id="KW-0472">Membrane</keyword>
<keyword evidence="3" id="KW-1185">Reference proteome</keyword>
<evidence type="ECO:0000313" key="3">
    <source>
        <dbReference type="Proteomes" id="UP000029998"/>
    </source>
</evidence>
<dbReference type="STRING" id="1385517.N800_02815"/>
<organism evidence="2 3">
    <name type="scientific">Lysobacter daejeonensis GH1-9</name>
    <dbReference type="NCBI Taxonomy" id="1385517"/>
    <lineage>
        <taxon>Bacteria</taxon>
        <taxon>Pseudomonadati</taxon>
        <taxon>Pseudomonadota</taxon>
        <taxon>Gammaproteobacteria</taxon>
        <taxon>Lysobacterales</taxon>
        <taxon>Lysobacteraceae</taxon>
        <taxon>Aerolutibacter</taxon>
    </lineage>
</organism>
<name>A0A0A0EV86_9GAMM</name>
<dbReference type="Proteomes" id="UP000029998">
    <property type="component" value="Unassembled WGS sequence"/>
</dbReference>
<dbReference type="AlphaFoldDB" id="A0A0A0EV86"/>
<evidence type="ECO:0008006" key="4">
    <source>
        <dbReference type="Google" id="ProtNLM"/>
    </source>
</evidence>
<feature type="transmembrane region" description="Helical" evidence="1">
    <location>
        <begin position="86"/>
        <end position="104"/>
    </location>
</feature>
<evidence type="ECO:0000256" key="1">
    <source>
        <dbReference type="SAM" id="Phobius"/>
    </source>
</evidence>
<proteinExistence type="predicted"/>
<protein>
    <recommendedName>
        <fullName evidence="4">Transmembrane protein</fullName>
    </recommendedName>
</protein>
<gene>
    <name evidence="2" type="ORF">N800_02815</name>
</gene>